<dbReference type="SUPFAM" id="SSF56037">
    <property type="entry name" value="PheT/TilS domain"/>
    <property type="match status" value="1"/>
</dbReference>
<dbReference type="NCBIfam" id="TIGR02433">
    <property type="entry name" value="lysidine_TilS_C"/>
    <property type="match status" value="1"/>
</dbReference>
<dbReference type="InterPro" id="IPR012795">
    <property type="entry name" value="tRNA_Ile_lys_synt_N"/>
</dbReference>
<evidence type="ECO:0000256" key="3">
    <source>
        <dbReference type="ARBA" id="ARBA00022598"/>
    </source>
</evidence>
<dbReference type="EMBL" id="CP021323">
    <property type="protein sequence ID" value="ARS51927.1"/>
    <property type="molecule type" value="Genomic_DNA"/>
</dbReference>
<dbReference type="PANTHER" id="PTHR43033">
    <property type="entry name" value="TRNA(ILE)-LYSIDINE SYNTHASE-RELATED"/>
    <property type="match status" value="1"/>
</dbReference>
<organism evidence="10 11">
    <name type="scientific">Kushneria konosiri</name>
    <dbReference type="NCBI Taxonomy" id="698828"/>
    <lineage>
        <taxon>Bacteria</taxon>
        <taxon>Pseudomonadati</taxon>
        <taxon>Pseudomonadota</taxon>
        <taxon>Gammaproteobacteria</taxon>
        <taxon>Oceanospirillales</taxon>
        <taxon>Halomonadaceae</taxon>
        <taxon>Kushneria</taxon>
    </lineage>
</organism>
<protein>
    <recommendedName>
        <fullName evidence="8">tRNA(Ile)-lysidine synthase</fullName>
        <ecNumber evidence="8">6.3.4.19</ecNumber>
    </recommendedName>
    <alternativeName>
        <fullName evidence="8">tRNA(Ile)-2-lysyl-cytidine synthase</fullName>
    </alternativeName>
    <alternativeName>
        <fullName evidence="8">tRNA(Ile)-lysidine synthetase</fullName>
    </alternativeName>
</protein>
<evidence type="ECO:0000313" key="10">
    <source>
        <dbReference type="EMBL" id="ARS51927.1"/>
    </source>
</evidence>
<reference evidence="10 11" key="1">
    <citation type="journal article" date="2017" name="Int. J. Syst. Evol. Microbiol.">
        <title>Kushneria konosiri sp. nov., isolated from the Korean salt-fermented seafood Daemi-jeot.</title>
        <authorList>
            <person name="Yun J.H."/>
            <person name="Park S.K."/>
            <person name="Lee J.Y."/>
            <person name="Jung M.J."/>
            <person name="Bae J.W."/>
        </authorList>
    </citation>
    <scope>NUCLEOTIDE SEQUENCE [LARGE SCALE GENOMIC DNA]</scope>
    <source>
        <strain evidence="10 11">X49</strain>
    </source>
</reference>
<gene>
    <name evidence="8" type="primary">tilS</name>
    <name evidence="10" type="ORF">B9G99_02640</name>
</gene>
<keyword evidence="5 8" id="KW-0547">Nucleotide-binding</keyword>
<keyword evidence="2 8" id="KW-0963">Cytoplasm</keyword>
<dbReference type="SMART" id="SM00977">
    <property type="entry name" value="TilS_C"/>
    <property type="match status" value="1"/>
</dbReference>
<dbReference type="InterPro" id="IPR012094">
    <property type="entry name" value="tRNA_Ile_lys_synt"/>
</dbReference>
<evidence type="ECO:0000259" key="9">
    <source>
        <dbReference type="SMART" id="SM00977"/>
    </source>
</evidence>
<dbReference type="InterPro" id="IPR015262">
    <property type="entry name" value="tRNA_Ile_lys_synt_subst-bd"/>
</dbReference>
<dbReference type="Pfam" id="PF11734">
    <property type="entry name" value="TilS_C"/>
    <property type="match status" value="1"/>
</dbReference>
<evidence type="ECO:0000256" key="7">
    <source>
        <dbReference type="ARBA" id="ARBA00048539"/>
    </source>
</evidence>
<dbReference type="GO" id="GO:0006400">
    <property type="term" value="P:tRNA modification"/>
    <property type="evidence" value="ECO:0007669"/>
    <property type="project" value="UniProtKB-UniRule"/>
</dbReference>
<dbReference type="GO" id="GO:0005524">
    <property type="term" value="F:ATP binding"/>
    <property type="evidence" value="ECO:0007669"/>
    <property type="project" value="UniProtKB-UniRule"/>
</dbReference>
<dbReference type="KEGG" id="kus:B9G99_02640"/>
<dbReference type="GO" id="GO:0032267">
    <property type="term" value="F:tRNA(Ile)-lysidine synthase activity"/>
    <property type="evidence" value="ECO:0007669"/>
    <property type="project" value="UniProtKB-EC"/>
</dbReference>
<comment type="function">
    <text evidence="8">Ligates lysine onto the cytidine present at position 34 of the AUA codon-specific tRNA(Ile) that contains the anticodon CAU, in an ATP-dependent manner. Cytidine is converted to lysidine, thus changing the amino acid specificity of the tRNA from methionine to isoleucine.</text>
</comment>
<proteinExistence type="inferred from homology"/>
<name>A0A2Z2HA43_9GAMM</name>
<evidence type="ECO:0000256" key="8">
    <source>
        <dbReference type="HAMAP-Rule" id="MF_01161"/>
    </source>
</evidence>
<dbReference type="GO" id="GO:0005737">
    <property type="term" value="C:cytoplasm"/>
    <property type="evidence" value="ECO:0007669"/>
    <property type="project" value="UniProtKB-SubCell"/>
</dbReference>
<comment type="subcellular location">
    <subcellularLocation>
        <location evidence="1 8">Cytoplasm</location>
    </subcellularLocation>
</comment>
<dbReference type="Pfam" id="PF01171">
    <property type="entry name" value="ATP_bind_3"/>
    <property type="match status" value="1"/>
</dbReference>
<dbReference type="SUPFAM" id="SSF82829">
    <property type="entry name" value="MesJ substrate recognition domain-like"/>
    <property type="match status" value="1"/>
</dbReference>
<evidence type="ECO:0000313" key="11">
    <source>
        <dbReference type="Proteomes" id="UP000250025"/>
    </source>
</evidence>
<feature type="binding site" evidence="8">
    <location>
        <begin position="55"/>
        <end position="60"/>
    </location>
    <ligand>
        <name>ATP</name>
        <dbReference type="ChEBI" id="CHEBI:30616"/>
    </ligand>
</feature>
<comment type="catalytic activity">
    <reaction evidence="7 8">
        <text>cytidine(34) in tRNA(Ile2) + L-lysine + ATP = lysidine(34) in tRNA(Ile2) + AMP + diphosphate + H(+)</text>
        <dbReference type="Rhea" id="RHEA:43744"/>
        <dbReference type="Rhea" id="RHEA-COMP:10625"/>
        <dbReference type="Rhea" id="RHEA-COMP:10670"/>
        <dbReference type="ChEBI" id="CHEBI:15378"/>
        <dbReference type="ChEBI" id="CHEBI:30616"/>
        <dbReference type="ChEBI" id="CHEBI:32551"/>
        <dbReference type="ChEBI" id="CHEBI:33019"/>
        <dbReference type="ChEBI" id="CHEBI:82748"/>
        <dbReference type="ChEBI" id="CHEBI:83665"/>
        <dbReference type="ChEBI" id="CHEBI:456215"/>
        <dbReference type="EC" id="6.3.4.19"/>
    </reaction>
</comment>
<dbReference type="AlphaFoldDB" id="A0A2Z2HA43"/>
<evidence type="ECO:0000256" key="6">
    <source>
        <dbReference type="ARBA" id="ARBA00022840"/>
    </source>
</evidence>
<dbReference type="InterPro" id="IPR014729">
    <property type="entry name" value="Rossmann-like_a/b/a_fold"/>
</dbReference>
<dbReference type="Proteomes" id="UP000250025">
    <property type="component" value="Chromosome"/>
</dbReference>
<accession>A0A2Z2HA43</accession>
<evidence type="ECO:0000256" key="2">
    <source>
        <dbReference type="ARBA" id="ARBA00022490"/>
    </source>
</evidence>
<dbReference type="NCBIfam" id="TIGR02432">
    <property type="entry name" value="lysidine_TilS_N"/>
    <property type="match status" value="1"/>
</dbReference>
<evidence type="ECO:0000256" key="4">
    <source>
        <dbReference type="ARBA" id="ARBA00022694"/>
    </source>
</evidence>
<evidence type="ECO:0000256" key="1">
    <source>
        <dbReference type="ARBA" id="ARBA00004496"/>
    </source>
</evidence>
<sequence>MVETFPGIPAHCVLSTPVEHGASSAMTPSLEARIDHAMAALHTRAATFTLWVALSGGRDSTCLLWLAARTVQRYPGVTLRAVHVHHGLQPAADAFVASAQAACDGLGVALHVERVRIAAREGIEADARRARYAVFEALLAPGDTLWMAHHREDQAETLLYRLMRGSGVRGLAGMPARRALGAGWLERPLLDASRFEIDALLAEEGIPWCDDPTNEEDLQDRNYLRHHVMTPLKARWPGAAEQMARSADYLREADELLKALAEMDLAALGGVPDRLPRAPLCLLSRPRQRLVIDMALRHLALTSPPRGRLETLLDQLARAGQDRLVHVDWPGGQARLWREMLFLLPEDGMAVPEASWSLDWDGITPVTTPLGAIRDRLEPLAGAQPALMLATRAGGERLRIDAQRRPLKKLLQEHDIPPWQRDRVVVVWHDEIPVGVLGPLRLAADGWTLKDALGLESSGRLDDE</sequence>
<dbReference type="Pfam" id="PF09179">
    <property type="entry name" value="TilS"/>
    <property type="match status" value="1"/>
</dbReference>
<dbReference type="HAMAP" id="MF_01161">
    <property type="entry name" value="tRNA_Ile_lys_synt"/>
    <property type="match status" value="1"/>
</dbReference>
<dbReference type="PANTHER" id="PTHR43033:SF1">
    <property type="entry name" value="TRNA(ILE)-LYSIDINE SYNTHASE-RELATED"/>
    <property type="match status" value="1"/>
</dbReference>
<dbReference type="EC" id="6.3.4.19" evidence="8"/>
<dbReference type="CDD" id="cd01992">
    <property type="entry name" value="TilS_N"/>
    <property type="match status" value="1"/>
</dbReference>
<keyword evidence="3 8" id="KW-0436">Ligase</keyword>
<dbReference type="SUPFAM" id="SSF52402">
    <property type="entry name" value="Adenine nucleotide alpha hydrolases-like"/>
    <property type="match status" value="1"/>
</dbReference>
<dbReference type="Gene3D" id="1.20.59.20">
    <property type="match status" value="1"/>
</dbReference>
<dbReference type="InterPro" id="IPR011063">
    <property type="entry name" value="TilS/TtcA_N"/>
</dbReference>
<keyword evidence="4 8" id="KW-0819">tRNA processing</keyword>
<comment type="domain">
    <text evidence="8">The N-terminal region contains the highly conserved SGGXDS motif, predicted to be a P-loop motif involved in ATP binding.</text>
</comment>
<feature type="domain" description="Lysidine-tRNA(Ile) synthetase C-terminal" evidence="9">
    <location>
        <begin position="387"/>
        <end position="447"/>
    </location>
</feature>
<keyword evidence="6 8" id="KW-0067">ATP-binding</keyword>
<keyword evidence="11" id="KW-1185">Reference proteome</keyword>
<dbReference type="InterPro" id="IPR012796">
    <property type="entry name" value="Lysidine-tRNA-synth_C"/>
</dbReference>
<evidence type="ECO:0000256" key="5">
    <source>
        <dbReference type="ARBA" id="ARBA00022741"/>
    </source>
</evidence>
<dbReference type="Gene3D" id="3.40.50.620">
    <property type="entry name" value="HUPs"/>
    <property type="match status" value="1"/>
</dbReference>
<comment type="similarity">
    <text evidence="8">Belongs to the tRNA(Ile)-lysidine synthase family.</text>
</comment>